<accession>A0ABT4UZP8</accession>
<dbReference type="EMBL" id="JAQGLA010000018">
    <property type="protein sequence ID" value="MDA3626671.1"/>
    <property type="molecule type" value="Genomic_DNA"/>
</dbReference>
<evidence type="ECO:0000313" key="2">
    <source>
        <dbReference type="Proteomes" id="UP001210380"/>
    </source>
</evidence>
<organism evidence="1 2">
    <name type="scientific">Saccharopolyspora oryzae</name>
    <dbReference type="NCBI Taxonomy" id="2997343"/>
    <lineage>
        <taxon>Bacteria</taxon>
        <taxon>Bacillati</taxon>
        <taxon>Actinomycetota</taxon>
        <taxon>Actinomycetes</taxon>
        <taxon>Pseudonocardiales</taxon>
        <taxon>Pseudonocardiaceae</taxon>
        <taxon>Saccharopolyspora</taxon>
    </lineage>
</organism>
<keyword evidence="2" id="KW-1185">Reference proteome</keyword>
<dbReference type="RefSeq" id="WP_270949278.1">
    <property type="nucleotide sequence ID" value="NZ_JAQGLA010000018.1"/>
</dbReference>
<evidence type="ECO:0000313" key="1">
    <source>
        <dbReference type="EMBL" id="MDA3626671.1"/>
    </source>
</evidence>
<dbReference type="Proteomes" id="UP001210380">
    <property type="component" value="Unassembled WGS sequence"/>
</dbReference>
<name>A0ABT4UZP8_9PSEU</name>
<protein>
    <submittedName>
        <fullName evidence="1">Uncharacterized protein</fullName>
    </submittedName>
</protein>
<reference evidence="1 2" key="1">
    <citation type="submission" date="2022-11" db="EMBL/GenBank/DDBJ databases">
        <title>Draft genome sequence of Saccharopolyspora sp. WRP15-2 isolated from rhizosphere soils of wild rice in Thailand.</title>
        <authorList>
            <person name="Duangmal K."/>
            <person name="Kammanee S."/>
            <person name="Muangham S."/>
        </authorList>
    </citation>
    <scope>NUCLEOTIDE SEQUENCE [LARGE SCALE GENOMIC DNA]</scope>
    <source>
        <strain evidence="1 2">WRP15-2</strain>
    </source>
</reference>
<sequence>MVGLAGESGRSSLVADTLQLEVAVDTGRALYAWGYLPSSSWKRAALQLPDSRPGEVIVQLDASPLEDAVSVSIARSKWDVLFDEQTGLVRVSRDQRSPEELIEIATGVHLGLVGADLNSFWLQPEFVQ</sequence>
<proteinExistence type="predicted"/>
<comment type="caution">
    <text evidence="1">The sequence shown here is derived from an EMBL/GenBank/DDBJ whole genome shotgun (WGS) entry which is preliminary data.</text>
</comment>
<gene>
    <name evidence="1" type="ORF">OU415_14590</name>
</gene>